<dbReference type="InterPro" id="IPR016047">
    <property type="entry name" value="M23ase_b-sheet_dom"/>
</dbReference>
<sequence length="368" mass="39771">MPLMLKVASFIGGPLRKDRGCTDRSRQRPADRQGGMPPGRFDGTRPPRDSRTTRATVARPRMTYLPLIQTIFCLLLILWLAFRPFAGRWRWVQAGAVGLAIAGVGLVGMWQWPSVHAPWVMGGLWALAALFGLRRSVRNRSRLLAGGAVLALAGIGAGLVVVALDGRRAPEGTLADLAPPLPEGVYWVANGGRHTLINAHLAVARLPADRAERWRGQMHGVDLVAIDDLGRRKTEGQAEDPSRYLIYGRPVLAPCAGRVVATEAALPDMPVSQMDIEFPLGNHVILDCGGLWVVLAHLRPGSIEVSEGQEVGQGAPLGEVGNSGRSSEPHLHIHVQEPGLPDSPVAAAPRWMRIAGQFLARGHLLRLR</sequence>
<feature type="compositionally biased region" description="Basic and acidic residues" evidence="1">
    <location>
        <begin position="42"/>
        <end position="52"/>
    </location>
</feature>
<feature type="transmembrane region" description="Helical" evidence="2">
    <location>
        <begin position="145"/>
        <end position="164"/>
    </location>
</feature>
<dbReference type="InterPro" id="IPR011055">
    <property type="entry name" value="Dup_hybrid_motif"/>
</dbReference>
<dbReference type="OrthoDB" id="5489603at2"/>
<evidence type="ECO:0000256" key="2">
    <source>
        <dbReference type="SAM" id="Phobius"/>
    </source>
</evidence>
<evidence type="ECO:0000256" key="1">
    <source>
        <dbReference type="SAM" id="MobiDB-lite"/>
    </source>
</evidence>
<dbReference type="PANTHER" id="PTHR21666">
    <property type="entry name" value="PEPTIDASE-RELATED"/>
    <property type="match status" value="1"/>
</dbReference>
<organism evidence="4 5">
    <name type="scientific">Aliigemmobacter aestuarii</name>
    <dbReference type="NCBI Taxonomy" id="1445661"/>
    <lineage>
        <taxon>Bacteria</taxon>
        <taxon>Pseudomonadati</taxon>
        <taxon>Pseudomonadota</taxon>
        <taxon>Alphaproteobacteria</taxon>
        <taxon>Rhodobacterales</taxon>
        <taxon>Paracoccaceae</taxon>
        <taxon>Aliigemmobacter</taxon>
    </lineage>
</organism>
<feature type="transmembrane region" description="Helical" evidence="2">
    <location>
        <begin position="116"/>
        <end position="133"/>
    </location>
</feature>
<feature type="compositionally biased region" description="Basic and acidic residues" evidence="1">
    <location>
        <begin position="16"/>
        <end position="31"/>
    </location>
</feature>
<protein>
    <submittedName>
        <fullName evidence="4">M23 family metallopeptidase</fullName>
    </submittedName>
</protein>
<evidence type="ECO:0000259" key="3">
    <source>
        <dbReference type="Pfam" id="PF01551"/>
    </source>
</evidence>
<dbReference type="Gene3D" id="2.70.70.10">
    <property type="entry name" value="Glucose Permease (Domain IIA)"/>
    <property type="match status" value="1"/>
</dbReference>
<dbReference type="EMBL" id="SSND01000001">
    <property type="protein sequence ID" value="THD84253.1"/>
    <property type="molecule type" value="Genomic_DNA"/>
</dbReference>
<name>A0A4S3MQI4_9RHOB</name>
<keyword evidence="5" id="KW-1185">Reference proteome</keyword>
<feature type="transmembrane region" description="Helical" evidence="2">
    <location>
        <begin position="89"/>
        <end position="110"/>
    </location>
</feature>
<dbReference type="GO" id="GO:0004222">
    <property type="term" value="F:metalloendopeptidase activity"/>
    <property type="evidence" value="ECO:0007669"/>
    <property type="project" value="TreeGrafter"/>
</dbReference>
<feature type="region of interest" description="Disordered" evidence="1">
    <location>
        <begin position="16"/>
        <end position="55"/>
    </location>
</feature>
<keyword evidence="2" id="KW-0472">Membrane</keyword>
<keyword evidence="2" id="KW-0812">Transmembrane</keyword>
<comment type="caution">
    <text evidence="4">The sequence shown here is derived from an EMBL/GenBank/DDBJ whole genome shotgun (WGS) entry which is preliminary data.</text>
</comment>
<dbReference type="InterPro" id="IPR050570">
    <property type="entry name" value="Cell_wall_metabolism_enzyme"/>
</dbReference>
<feature type="domain" description="M23ase beta-sheet core" evidence="3">
    <location>
        <begin position="248"/>
        <end position="339"/>
    </location>
</feature>
<feature type="region of interest" description="Disordered" evidence="1">
    <location>
        <begin position="307"/>
        <end position="330"/>
    </location>
</feature>
<dbReference type="AlphaFoldDB" id="A0A4S3MQI4"/>
<evidence type="ECO:0000313" key="5">
    <source>
        <dbReference type="Proteomes" id="UP000309450"/>
    </source>
</evidence>
<keyword evidence="2" id="KW-1133">Transmembrane helix</keyword>
<reference evidence="4 5" key="1">
    <citation type="submission" date="2019-04" db="EMBL/GenBank/DDBJ databases">
        <title>Draft genome sequence of Gemmobacter aestuarii sp. nov.</title>
        <authorList>
            <person name="Hameed A."/>
            <person name="Lin S.-Y."/>
            <person name="Shahina M."/>
            <person name="Lai W.-A."/>
            <person name="Young C.-C."/>
        </authorList>
    </citation>
    <scope>NUCLEOTIDE SEQUENCE [LARGE SCALE GENOMIC DNA]</scope>
    <source>
        <strain evidence="4 5">CC-PW-75</strain>
    </source>
</reference>
<feature type="transmembrane region" description="Helical" evidence="2">
    <location>
        <begin position="64"/>
        <end position="82"/>
    </location>
</feature>
<dbReference type="Pfam" id="PF01551">
    <property type="entry name" value="Peptidase_M23"/>
    <property type="match status" value="1"/>
</dbReference>
<dbReference type="CDD" id="cd12797">
    <property type="entry name" value="M23_peptidase"/>
    <property type="match status" value="1"/>
</dbReference>
<accession>A0A4S3MQI4</accession>
<dbReference type="Proteomes" id="UP000309450">
    <property type="component" value="Unassembled WGS sequence"/>
</dbReference>
<gene>
    <name evidence="4" type="ORF">E7811_00390</name>
</gene>
<evidence type="ECO:0000313" key="4">
    <source>
        <dbReference type="EMBL" id="THD84253.1"/>
    </source>
</evidence>
<dbReference type="PANTHER" id="PTHR21666:SF285">
    <property type="entry name" value="M23 FAMILY METALLOPEPTIDASE"/>
    <property type="match status" value="1"/>
</dbReference>
<dbReference type="SUPFAM" id="SSF51261">
    <property type="entry name" value="Duplicated hybrid motif"/>
    <property type="match status" value="1"/>
</dbReference>
<proteinExistence type="predicted"/>